<comment type="caution">
    <text evidence="1">The sequence shown here is derived from an EMBL/GenBank/DDBJ whole genome shotgun (WGS) entry which is preliminary data.</text>
</comment>
<name>A0AAE1KSR0_PETCI</name>
<gene>
    <name evidence="1" type="ORF">Pcinc_013436</name>
</gene>
<organism evidence="1 2">
    <name type="scientific">Petrolisthes cinctipes</name>
    <name type="common">Flat porcelain crab</name>
    <dbReference type="NCBI Taxonomy" id="88211"/>
    <lineage>
        <taxon>Eukaryota</taxon>
        <taxon>Metazoa</taxon>
        <taxon>Ecdysozoa</taxon>
        <taxon>Arthropoda</taxon>
        <taxon>Crustacea</taxon>
        <taxon>Multicrustacea</taxon>
        <taxon>Malacostraca</taxon>
        <taxon>Eumalacostraca</taxon>
        <taxon>Eucarida</taxon>
        <taxon>Decapoda</taxon>
        <taxon>Pleocyemata</taxon>
        <taxon>Anomura</taxon>
        <taxon>Galatheoidea</taxon>
        <taxon>Porcellanidae</taxon>
        <taxon>Petrolisthes</taxon>
    </lineage>
</organism>
<sequence>MQAAVQEDTELEYDEAFDL</sequence>
<evidence type="ECO:0000313" key="1">
    <source>
        <dbReference type="EMBL" id="KAK3882172.1"/>
    </source>
</evidence>
<evidence type="ECO:0000313" key="2">
    <source>
        <dbReference type="Proteomes" id="UP001286313"/>
    </source>
</evidence>
<dbReference type="AlphaFoldDB" id="A0AAE1KSR0"/>
<keyword evidence="2" id="KW-1185">Reference proteome</keyword>
<dbReference type="Proteomes" id="UP001286313">
    <property type="component" value="Unassembled WGS sequence"/>
</dbReference>
<feature type="non-terminal residue" evidence="1">
    <location>
        <position position="19"/>
    </location>
</feature>
<accession>A0AAE1KSR0</accession>
<protein>
    <submittedName>
        <fullName evidence="1">Uncharacterized protein</fullName>
    </submittedName>
</protein>
<proteinExistence type="predicted"/>
<reference evidence="1" key="1">
    <citation type="submission" date="2023-10" db="EMBL/GenBank/DDBJ databases">
        <title>Genome assemblies of two species of porcelain crab, Petrolisthes cinctipes and Petrolisthes manimaculis (Anomura: Porcellanidae).</title>
        <authorList>
            <person name="Angst P."/>
        </authorList>
    </citation>
    <scope>NUCLEOTIDE SEQUENCE</scope>
    <source>
        <strain evidence="1">PB745_01</strain>
        <tissue evidence="1">Gill</tissue>
    </source>
</reference>
<dbReference type="EMBL" id="JAWQEG010001120">
    <property type="protein sequence ID" value="KAK3882172.1"/>
    <property type="molecule type" value="Genomic_DNA"/>
</dbReference>